<feature type="transmembrane region" description="Helical" evidence="1">
    <location>
        <begin position="32"/>
        <end position="53"/>
    </location>
</feature>
<name>A0ABY9RIC2_9BURK</name>
<feature type="transmembrane region" description="Helical" evidence="1">
    <location>
        <begin position="172"/>
        <end position="191"/>
    </location>
</feature>
<accession>A0ABY9RIC2</accession>
<feature type="transmembrane region" description="Helical" evidence="1">
    <location>
        <begin position="149"/>
        <end position="166"/>
    </location>
</feature>
<dbReference type="EMBL" id="CP133720">
    <property type="protein sequence ID" value="WMW80424.1"/>
    <property type="molecule type" value="Genomic_DNA"/>
</dbReference>
<sequence>MPVSAPVQTQAVNNSHHVSLDQQLASFRQRRFLAMPLAGCLVWFALIFFGLFATPQTQVLATFVGTGSIVYLAMGLAKLTGERLKFQAKQQRNFFDTVLLSTVGMSFLVYAIALPFFMQNYRALPFAVAVLTGIMWLPMGVLMQHWVGYFHAIARTVLCTLAWLVAPEHSFVLQPVIVVTIYLVSIFALELRWKRMNTQQTEASLDHVVLA</sequence>
<feature type="transmembrane region" description="Helical" evidence="1">
    <location>
        <begin position="98"/>
        <end position="117"/>
    </location>
</feature>
<gene>
    <name evidence="2" type="ORF">RF679_17525</name>
</gene>
<keyword evidence="1" id="KW-0472">Membrane</keyword>
<organism evidence="2 3">
    <name type="scientific">Undibacterium cyanobacteriorum</name>
    <dbReference type="NCBI Taxonomy" id="3073561"/>
    <lineage>
        <taxon>Bacteria</taxon>
        <taxon>Pseudomonadati</taxon>
        <taxon>Pseudomonadota</taxon>
        <taxon>Betaproteobacteria</taxon>
        <taxon>Burkholderiales</taxon>
        <taxon>Oxalobacteraceae</taxon>
        <taxon>Undibacterium</taxon>
    </lineage>
</organism>
<dbReference type="Proteomes" id="UP001181355">
    <property type="component" value="Chromosome"/>
</dbReference>
<evidence type="ECO:0000256" key="1">
    <source>
        <dbReference type="SAM" id="Phobius"/>
    </source>
</evidence>
<keyword evidence="3" id="KW-1185">Reference proteome</keyword>
<reference evidence="2" key="1">
    <citation type="submission" date="2023-09" db="EMBL/GenBank/DDBJ databases">
        <title>Undibacterium sp. 20NA77.5 isolated from freshwater.</title>
        <authorList>
            <person name="Le V."/>
            <person name="Ko S.-R."/>
            <person name="Ahn C.-Y."/>
            <person name="Oh H.-M."/>
        </authorList>
    </citation>
    <scope>NUCLEOTIDE SEQUENCE</scope>
    <source>
        <strain evidence="2">20NA77.5</strain>
    </source>
</reference>
<dbReference type="RefSeq" id="WP_309481917.1">
    <property type="nucleotide sequence ID" value="NZ_CP133720.1"/>
</dbReference>
<feature type="transmembrane region" description="Helical" evidence="1">
    <location>
        <begin position="123"/>
        <end position="142"/>
    </location>
</feature>
<dbReference type="InterPro" id="IPR053824">
    <property type="entry name" value="DUF7010"/>
</dbReference>
<feature type="transmembrane region" description="Helical" evidence="1">
    <location>
        <begin position="59"/>
        <end position="77"/>
    </location>
</feature>
<evidence type="ECO:0000313" key="2">
    <source>
        <dbReference type="EMBL" id="WMW80424.1"/>
    </source>
</evidence>
<evidence type="ECO:0000313" key="3">
    <source>
        <dbReference type="Proteomes" id="UP001181355"/>
    </source>
</evidence>
<protein>
    <submittedName>
        <fullName evidence="2">Uncharacterized protein</fullName>
    </submittedName>
</protein>
<keyword evidence="1" id="KW-1133">Transmembrane helix</keyword>
<keyword evidence="1" id="KW-0812">Transmembrane</keyword>
<dbReference type="Pfam" id="PF22765">
    <property type="entry name" value="DUF7010"/>
    <property type="match status" value="1"/>
</dbReference>
<proteinExistence type="predicted"/>